<dbReference type="SUPFAM" id="SSF46955">
    <property type="entry name" value="Putative DNA-binding domain"/>
    <property type="match status" value="1"/>
</dbReference>
<dbReference type="AlphaFoldDB" id="A0A163GUA9"/>
<organism evidence="7 8">
    <name type="scientific">Paenibacillus glucanolyticus</name>
    <dbReference type="NCBI Taxonomy" id="59843"/>
    <lineage>
        <taxon>Bacteria</taxon>
        <taxon>Bacillati</taxon>
        <taxon>Bacillota</taxon>
        <taxon>Bacilli</taxon>
        <taxon>Bacillales</taxon>
        <taxon>Paenibacillaceae</taxon>
        <taxon>Paenibacillus</taxon>
    </lineage>
</organism>
<keyword evidence="2" id="KW-0805">Transcription regulation</keyword>
<dbReference type="SMART" id="SM00422">
    <property type="entry name" value="HTH_MERR"/>
    <property type="match status" value="1"/>
</dbReference>
<dbReference type="GO" id="GO:0003677">
    <property type="term" value="F:DNA binding"/>
    <property type="evidence" value="ECO:0007669"/>
    <property type="project" value="UniProtKB-KW"/>
</dbReference>
<comment type="caution">
    <text evidence="7">The sequence shown here is derived from an EMBL/GenBank/DDBJ whole genome shotgun (WGS) entry which is preliminary data.</text>
</comment>
<accession>A0A163GUA9</accession>
<feature type="domain" description="HTH merR-type" evidence="6">
    <location>
        <begin position="1"/>
        <end position="73"/>
    </location>
</feature>
<dbReference type="Proteomes" id="UP000076796">
    <property type="component" value="Unassembled WGS sequence"/>
</dbReference>
<gene>
    <name evidence="7" type="ORF">AWU65_04010</name>
</gene>
<keyword evidence="5" id="KW-0175">Coiled coil</keyword>
<dbReference type="OrthoDB" id="1894615at2"/>
<dbReference type="InterPro" id="IPR047057">
    <property type="entry name" value="MerR_fam"/>
</dbReference>
<keyword evidence="3" id="KW-0238">DNA-binding</keyword>
<dbReference type="PANTHER" id="PTHR30204:SF69">
    <property type="entry name" value="MERR-FAMILY TRANSCRIPTIONAL REGULATOR"/>
    <property type="match status" value="1"/>
</dbReference>
<dbReference type="GO" id="GO:0003700">
    <property type="term" value="F:DNA-binding transcription factor activity"/>
    <property type="evidence" value="ECO:0007669"/>
    <property type="project" value="InterPro"/>
</dbReference>
<evidence type="ECO:0000256" key="1">
    <source>
        <dbReference type="ARBA" id="ARBA00022491"/>
    </source>
</evidence>
<keyword evidence="4" id="KW-0804">Transcription</keyword>
<evidence type="ECO:0000256" key="3">
    <source>
        <dbReference type="ARBA" id="ARBA00023125"/>
    </source>
</evidence>
<dbReference type="InterPro" id="IPR000551">
    <property type="entry name" value="MerR-type_HTH_dom"/>
</dbReference>
<reference evidence="7" key="1">
    <citation type="journal article" date="2016" name="Genome Announc.">
        <title>Draft genomes of two strains of Paenibacillus glucanolyticus with capability to degrade lignocellulose.</title>
        <authorList>
            <person name="Mathews S.L."/>
            <person name="Pawlak J."/>
            <person name="Grunden A.M."/>
        </authorList>
    </citation>
    <scope>NUCLEOTIDE SEQUENCE [LARGE SCALE GENOMIC DNA]</scope>
    <source>
        <strain evidence="7">SLM1</strain>
    </source>
</reference>
<dbReference type="GeneID" id="92801537"/>
<evidence type="ECO:0000313" key="8">
    <source>
        <dbReference type="Proteomes" id="UP000076796"/>
    </source>
</evidence>
<evidence type="ECO:0000259" key="6">
    <source>
        <dbReference type="PROSITE" id="PS50937"/>
    </source>
</evidence>
<dbReference type="RefSeq" id="WP_000389892.1">
    <property type="nucleotide sequence ID" value="NZ_LWMH01000001.1"/>
</dbReference>
<sequence length="129" mass="15139">MEDLTIGQLAQQTGVSRKAIRLYEEKELILPSIKRSEGNYRVYNQEHVFCINGIKQLRSLGVSLEEMKDLIVIFEKNTVEIEPHLQHLLKDKLTKIDEQINELQKLRKHIESYLDSPKEAFNQMEGFKQ</sequence>
<dbReference type="InterPro" id="IPR009061">
    <property type="entry name" value="DNA-bd_dom_put_sf"/>
</dbReference>
<protein>
    <recommendedName>
        <fullName evidence="6">HTH merR-type domain-containing protein</fullName>
    </recommendedName>
</protein>
<evidence type="ECO:0000313" key="7">
    <source>
        <dbReference type="EMBL" id="KZS45156.1"/>
    </source>
</evidence>
<dbReference type="EMBL" id="LWMH01000001">
    <property type="protein sequence ID" value="KZS45156.1"/>
    <property type="molecule type" value="Genomic_DNA"/>
</dbReference>
<dbReference type="PANTHER" id="PTHR30204">
    <property type="entry name" value="REDOX-CYCLING DRUG-SENSING TRANSCRIPTIONAL ACTIVATOR SOXR"/>
    <property type="match status" value="1"/>
</dbReference>
<dbReference type="CDD" id="cd04769">
    <property type="entry name" value="HTH_MerR2"/>
    <property type="match status" value="1"/>
</dbReference>
<dbReference type="PROSITE" id="PS50937">
    <property type="entry name" value="HTH_MERR_2"/>
    <property type="match status" value="1"/>
</dbReference>
<dbReference type="Pfam" id="PF13411">
    <property type="entry name" value="MerR_1"/>
    <property type="match status" value="1"/>
</dbReference>
<feature type="coiled-coil region" evidence="5">
    <location>
        <begin position="86"/>
        <end position="116"/>
    </location>
</feature>
<evidence type="ECO:0000256" key="2">
    <source>
        <dbReference type="ARBA" id="ARBA00023015"/>
    </source>
</evidence>
<proteinExistence type="predicted"/>
<dbReference type="Gene3D" id="1.10.1660.10">
    <property type="match status" value="1"/>
</dbReference>
<name>A0A163GUA9_9BACL</name>
<evidence type="ECO:0000256" key="4">
    <source>
        <dbReference type="ARBA" id="ARBA00023163"/>
    </source>
</evidence>
<evidence type="ECO:0000256" key="5">
    <source>
        <dbReference type="SAM" id="Coils"/>
    </source>
</evidence>
<keyword evidence="1" id="KW-0678">Repressor</keyword>
<keyword evidence="8" id="KW-1185">Reference proteome</keyword>